<sequence>MEKSNSMASNPKDRAFSFSRKRGVVWVCDLVGSSRYLNDDDSAQELEEFLPRLYRTSAIMVEAAGGVFVKWTGDGFLAWFETPLHRDVGRIGSKVFEAAFYLTVLVNLTQLGAAPKKKFRLRHGVTYEKDALVTLIEQENGVQSIDLIGRDVVLAFRLSGIQCDFPCIVTQGDLAEAHKSYRPSHIKFSRWKPSPEDRLKFFKGESRGTSSIFVSGGRKKRNISAGTALKEARQAIAAAEGKREPKYSFEDVWERFDPVFLSGPPWCSEVMAEFLRFTMEDLLLPLKQIVARIEQSEISDKSIPKKEAETSKI</sequence>
<dbReference type="InterPro" id="IPR001054">
    <property type="entry name" value="A/G_cyclase"/>
</dbReference>
<comment type="caution">
    <text evidence="2">The sequence shown here is derived from an EMBL/GenBank/DDBJ whole genome shotgun (WGS) entry which is preliminary data.</text>
</comment>
<dbReference type="Gene3D" id="3.30.70.1230">
    <property type="entry name" value="Nucleotide cyclase"/>
    <property type="match status" value="1"/>
</dbReference>
<keyword evidence="3" id="KW-1185">Reference proteome</keyword>
<dbReference type="EMBL" id="JBHSNF010000004">
    <property type="protein sequence ID" value="MFC5527453.1"/>
    <property type="molecule type" value="Genomic_DNA"/>
</dbReference>
<organism evidence="2 3">
    <name type="scientific">Rhodanobacter ginsengisoli</name>
    <dbReference type="NCBI Taxonomy" id="418646"/>
    <lineage>
        <taxon>Bacteria</taxon>
        <taxon>Pseudomonadati</taxon>
        <taxon>Pseudomonadota</taxon>
        <taxon>Gammaproteobacteria</taxon>
        <taxon>Lysobacterales</taxon>
        <taxon>Rhodanobacteraceae</taxon>
        <taxon>Rhodanobacter</taxon>
    </lineage>
</organism>
<proteinExistence type="predicted"/>
<evidence type="ECO:0000313" key="3">
    <source>
        <dbReference type="Proteomes" id="UP001596114"/>
    </source>
</evidence>
<dbReference type="Proteomes" id="UP001596114">
    <property type="component" value="Unassembled WGS sequence"/>
</dbReference>
<reference evidence="3" key="1">
    <citation type="journal article" date="2019" name="Int. J. Syst. Evol. Microbiol.">
        <title>The Global Catalogue of Microorganisms (GCM) 10K type strain sequencing project: providing services to taxonomists for standard genome sequencing and annotation.</title>
        <authorList>
            <consortium name="The Broad Institute Genomics Platform"/>
            <consortium name="The Broad Institute Genome Sequencing Center for Infectious Disease"/>
            <person name="Wu L."/>
            <person name="Ma J."/>
        </authorList>
    </citation>
    <scope>NUCLEOTIDE SEQUENCE [LARGE SCALE GENOMIC DNA]</scope>
    <source>
        <strain evidence="3">CGMCC 1.16619</strain>
    </source>
</reference>
<dbReference type="RefSeq" id="WP_377322087.1">
    <property type="nucleotide sequence ID" value="NZ_JBHSNF010000004.1"/>
</dbReference>
<evidence type="ECO:0000313" key="2">
    <source>
        <dbReference type="EMBL" id="MFC5527453.1"/>
    </source>
</evidence>
<name>A0ABW0QSM7_9GAMM</name>
<evidence type="ECO:0000259" key="1">
    <source>
        <dbReference type="PROSITE" id="PS50125"/>
    </source>
</evidence>
<dbReference type="SUPFAM" id="SSF55073">
    <property type="entry name" value="Nucleotide cyclase"/>
    <property type="match status" value="1"/>
</dbReference>
<dbReference type="PROSITE" id="PS50125">
    <property type="entry name" value="GUANYLATE_CYCLASE_2"/>
    <property type="match status" value="1"/>
</dbReference>
<feature type="domain" description="Guanylate cyclase" evidence="1">
    <location>
        <begin position="24"/>
        <end position="159"/>
    </location>
</feature>
<accession>A0ABW0QSM7</accession>
<protein>
    <recommendedName>
        <fullName evidence="1">Guanylate cyclase domain-containing protein</fullName>
    </recommendedName>
</protein>
<gene>
    <name evidence="2" type="ORF">ACFPPA_17050</name>
</gene>
<dbReference type="InterPro" id="IPR029787">
    <property type="entry name" value="Nucleotide_cyclase"/>
</dbReference>